<comment type="cofactor">
    <cofactor evidence="12">
        <name>pyruvate</name>
        <dbReference type="ChEBI" id="CHEBI:15361"/>
    </cofactor>
    <text evidence="12">Binds 1 pyruvoyl group covalently per subunit.</text>
</comment>
<keyword evidence="10 12" id="KW-1208">Phospholipid metabolism</keyword>
<dbReference type="EC" id="4.1.1.65" evidence="12"/>
<keyword evidence="14" id="KW-1185">Reference proteome</keyword>
<evidence type="ECO:0000256" key="3">
    <source>
        <dbReference type="ARBA" id="ARBA00022516"/>
    </source>
</evidence>
<keyword evidence="5 12" id="KW-0443">Lipid metabolism</keyword>
<evidence type="ECO:0000256" key="7">
    <source>
        <dbReference type="ARBA" id="ARBA00023145"/>
    </source>
</evidence>
<sequence>MLMARVSSEARGIARVRGRLSAGGFAGGTVFRLADTGGLGLGSGKDNDDPRPAFPTIANLPMPSTFIALQHLVPQHTLSRLAGALAASEQPWLRDQLIRRFVAAFNVDLSEAARGIGQFASFNDFFTRELKPGARPLADADAFILSPADGAISQLGPITGGRILQAKGRDYSVAEILGESDEAAAARFEGGRFMTIYLSPRDYHRVHMPAAGRLNSTAYLPGDLFSVNQETAEGVDRLFARNERLACLFDGPDGHFASIMVGAMIVAGIDTVWGNHFRTHAPAPVREEFAAAAHDFAAGDEMGRFYLGSTVVLLFEPGRVEWLKELVPGDALRMGQAIGRRLAS</sequence>
<keyword evidence="9 12" id="KW-0456">Lyase</keyword>
<evidence type="ECO:0000256" key="9">
    <source>
        <dbReference type="ARBA" id="ARBA00023239"/>
    </source>
</evidence>
<keyword evidence="7 12" id="KW-0865">Zymogen</keyword>
<feature type="active site" description="Charge relay system; for autoendoproteolytic cleavage activity" evidence="12">
    <location>
        <position position="309"/>
    </location>
</feature>
<feature type="site" description="Cleavage (non-hydrolytic); by autocatalysis" evidence="12">
    <location>
        <begin position="308"/>
        <end position="309"/>
    </location>
</feature>
<keyword evidence="6 12" id="KW-0472">Membrane</keyword>
<organism evidence="13 14">
    <name type="scientific">Erythrobacter fulvus</name>
    <dbReference type="NCBI Taxonomy" id="2987523"/>
    <lineage>
        <taxon>Bacteria</taxon>
        <taxon>Pseudomonadati</taxon>
        <taxon>Pseudomonadota</taxon>
        <taxon>Alphaproteobacteria</taxon>
        <taxon>Sphingomonadales</taxon>
        <taxon>Erythrobacteraceae</taxon>
        <taxon>Erythrobacter/Porphyrobacter group</taxon>
        <taxon>Erythrobacter</taxon>
    </lineage>
</organism>
<evidence type="ECO:0000256" key="2">
    <source>
        <dbReference type="ARBA" id="ARBA00022475"/>
    </source>
</evidence>
<comment type="similarity">
    <text evidence="12">Belongs to the phosphatidylserine decarboxylase family. PSD-B subfamily. Prokaryotic type I sub-subfamily.</text>
</comment>
<evidence type="ECO:0000256" key="4">
    <source>
        <dbReference type="ARBA" id="ARBA00022793"/>
    </source>
</evidence>
<feature type="active site" description="Schiff-base intermediate with substrate; via pyruvic acid; for decarboxylase activity" evidence="12">
    <location>
        <position position="309"/>
    </location>
</feature>
<comment type="caution">
    <text evidence="13">The sequence shown here is derived from an EMBL/GenBank/DDBJ whole genome shotgun (WGS) entry which is preliminary data.</text>
</comment>
<evidence type="ECO:0000313" key="14">
    <source>
        <dbReference type="Proteomes" id="UP001216558"/>
    </source>
</evidence>
<protein>
    <recommendedName>
        <fullName evidence="12">Phosphatidylserine decarboxylase proenzyme</fullName>
        <ecNumber evidence="12">4.1.1.65</ecNumber>
    </recommendedName>
    <component>
        <recommendedName>
            <fullName evidence="12">Phosphatidylserine decarboxylase alpha chain</fullName>
        </recommendedName>
    </component>
    <component>
        <recommendedName>
            <fullName evidence="12">Phosphatidylserine decarboxylase beta chain</fullName>
        </recommendedName>
    </component>
</protein>
<reference evidence="13 14" key="1">
    <citation type="submission" date="2022-10" db="EMBL/GenBank/DDBJ databases">
        <title>Erythrobacter sp. sf7 Genome sequencing.</title>
        <authorList>
            <person name="Park S."/>
        </authorList>
    </citation>
    <scope>NUCLEOTIDE SEQUENCE [LARGE SCALE GENOMIC DNA]</scope>
    <source>
        <strain evidence="14">sf7</strain>
    </source>
</reference>
<feature type="chain" id="PRO_5044926302" description="Phosphatidylserine decarboxylase alpha chain" evidence="12">
    <location>
        <begin position="309"/>
        <end position="344"/>
    </location>
</feature>
<evidence type="ECO:0000256" key="12">
    <source>
        <dbReference type="HAMAP-Rule" id="MF_00662"/>
    </source>
</evidence>
<comment type="subunit">
    <text evidence="12">Heterodimer of a large membrane-associated beta subunit and a small pyruvoyl-containing alpha subunit.</text>
</comment>
<dbReference type="EMBL" id="JAQQXQ010000003">
    <property type="protein sequence ID" value="MDC8753973.1"/>
    <property type="molecule type" value="Genomic_DNA"/>
</dbReference>
<evidence type="ECO:0000256" key="6">
    <source>
        <dbReference type="ARBA" id="ARBA00023136"/>
    </source>
</evidence>
<comment type="subcellular location">
    <subcellularLocation>
        <location evidence="12">Cell membrane</location>
        <topology evidence="12">Peripheral membrane protein</topology>
    </subcellularLocation>
</comment>
<dbReference type="InterPro" id="IPR033178">
    <property type="entry name" value="PSD_type1_pro"/>
</dbReference>
<keyword evidence="4 12" id="KW-0210">Decarboxylase</keyword>
<feature type="modified residue" description="Pyruvic acid (Ser); by autocatalysis" evidence="12">
    <location>
        <position position="309"/>
    </location>
</feature>
<comment type="function">
    <text evidence="12">Catalyzes the formation of phosphatidylethanolamine (PtdEtn) from phosphatidylserine (PtdSer).</text>
</comment>
<feature type="active site" description="Charge relay system; for autoendoproteolytic cleavage activity" evidence="12">
    <location>
        <position position="207"/>
    </location>
</feature>
<evidence type="ECO:0000256" key="8">
    <source>
        <dbReference type="ARBA" id="ARBA00023209"/>
    </source>
</evidence>
<feature type="chain" id="PRO_5044926301" description="Phosphatidylserine decarboxylase beta chain" evidence="12">
    <location>
        <begin position="1"/>
        <end position="308"/>
    </location>
</feature>
<dbReference type="HAMAP" id="MF_00662">
    <property type="entry name" value="PS_decarb_PSD_B_type1"/>
    <property type="match status" value="1"/>
</dbReference>
<accession>A0ABT5JPC9</accession>
<dbReference type="Pfam" id="PF02666">
    <property type="entry name" value="PS_Dcarbxylase"/>
    <property type="match status" value="1"/>
</dbReference>
<keyword evidence="8 12" id="KW-0594">Phospholipid biosynthesis</keyword>
<proteinExistence type="inferred from homology"/>
<dbReference type="PANTHER" id="PTHR10067:SF6">
    <property type="entry name" value="PHOSPHATIDYLSERINE DECARBOXYLASE PROENZYME, MITOCHONDRIAL"/>
    <property type="match status" value="1"/>
</dbReference>
<comment type="pathway">
    <text evidence="12">Phospholipid metabolism; phosphatidylethanolamine biosynthesis; phosphatidylethanolamine from CDP-diacylglycerol: step 2/2.</text>
</comment>
<evidence type="ECO:0000256" key="10">
    <source>
        <dbReference type="ARBA" id="ARBA00023264"/>
    </source>
</evidence>
<keyword evidence="2 12" id="KW-1003">Cell membrane</keyword>
<comment type="catalytic activity">
    <reaction evidence="12">
        <text>a 1,2-diacyl-sn-glycero-3-phospho-L-serine + H(+) = a 1,2-diacyl-sn-glycero-3-phosphoethanolamine + CO2</text>
        <dbReference type="Rhea" id="RHEA:20828"/>
        <dbReference type="ChEBI" id="CHEBI:15378"/>
        <dbReference type="ChEBI" id="CHEBI:16526"/>
        <dbReference type="ChEBI" id="CHEBI:57262"/>
        <dbReference type="ChEBI" id="CHEBI:64612"/>
        <dbReference type="EC" id="4.1.1.65"/>
    </reaction>
</comment>
<dbReference type="InterPro" id="IPR003817">
    <property type="entry name" value="PS_Dcarbxylase"/>
</dbReference>
<dbReference type="GO" id="GO:0004609">
    <property type="term" value="F:phosphatidylserine decarboxylase activity"/>
    <property type="evidence" value="ECO:0007669"/>
    <property type="project" value="UniProtKB-EC"/>
</dbReference>
<dbReference type="NCBIfam" id="TIGR00163">
    <property type="entry name" value="PS_decarb"/>
    <property type="match status" value="1"/>
</dbReference>
<evidence type="ECO:0000256" key="1">
    <source>
        <dbReference type="ARBA" id="ARBA00005189"/>
    </source>
</evidence>
<evidence type="ECO:0000256" key="11">
    <source>
        <dbReference type="ARBA" id="ARBA00023317"/>
    </source>
</evidence>
<comment type="pathway">
    <text evidence="1">Lipid metabolism.</text>
</comment>
<evidence type="ECO:0000313" key="13">
    <source>
        <dbReference type="EMBL" id="MDC8753973.1"/>
    </source>
</evidence>
<feature type="active site" description="Charge relay system; for autoendoproteolytic cleavage activity" evidence="12">
    <location>
        <position position="149"/>
    </location>
</feature>
<dbReference type="PANTHER" id="PTHR10067">
    <property type="entry name" value="PHOSPHATIDYLSERINE DECARBOXYLASE"/>
    <property type="match status" value="1"/>
</dbReference>
<keyword evidence="3 12" id="KW-0444">Lipid biosynthesis</keyword>
<name>A0ABT5JPC9_9SPHN</name>
<evidence type="ECO:0000256" key="5">
    <source>
        <dbReference type="ARBA" id="ARBA00023098"/>
    </source>
</evidence>
<comment type="PTM">
    <text evidence="12">Is synthesized initially as an inactive proenzyme. Formation of the active enzyme involves a self-maturation process in which the active site pyruvoyl group is generated from an internal serine residue via an autocatalytic post-translational modification. Two non-identical subunits are generated from the proenzyme in this reaction, and the pyruvate is formed at the N-terminus of the alpha chain, which is derived from the carboxyl end of the proenzyme. The autoendoproteolytic cleavage occurs by a canonical serine protease mechanism, in which the side chain hydroxyl group of the serine supplies its oxygen atom to form the C-terminus of the beta chain, while the remainder of the serine residue undergoes an oxidative deamination to produce ammonia and the pyruvoyl prosthetic group on the alpha chain. During this reaction, the Ser that is part of the protease active site of the proenzyme becomes the pyruvoyl prosthetic group, which constitutes an essential element of the active site of the mature decarboxylase.</text>
</comment>
<dbReference type="InterPro" id="IPR033177">
    <property type="entry name" value="PSD-B"/>
</dbReference>
<keyword evidence="11 12" id="KW-0670">Pyruvate</keyword>
<dbReference type="Proteomes" id="UP001216558">
    <property type="component" value="Unassembled WGS sequence"/>
</dbReference>
<gene>
    <name evidence="13" type="primary">asd</name>
    <name evidence="12" type="synonym">psd</name>
    <name evidence="13" type="ORF">OIK40_04865</name>
</gene>